<reference evidence="1" key="1">
    <citation type="submission" date="2013-04" db="EMBL/GenBank/DDBJ databases">
        <authorList>
            <person name="Harkins D.M."/>
            <person name="Durkin A.S."/>
            <person name="Brinkac L.M."/>
            <person name="Haft D.H."/>
            <person name="Selengut J.D."/>
            <person name="Sanka R."/>
            <person name="DePew J."/>
            <person name="Purushe J."/>
            <person name="Galloway R.L."/>
            <person name="Vinetz J.M."/>
            <person name="Sutton G.G."/>
            <person name="Nierman W.C."/>
            <person name="Fouts D.E."/>
        </authorList>
    </citation>
    <scope>NUCLEOTIDE SEQUENCE [LARGE SCALE GENOMIC DNA]</scope>
    <source>
        <strain evidence="1">CDC</strain>
    </source>
</reference>
<comment type="caution">
    <text evidence="1">The sequence shown here is derived from an EMBL/GenBank/DDBJ whole genome shotgun (WGS) entry which is preliminary data.</text>
</comment>
<name>R8ZXX7_9LEPT</name>
<dbReference type="AlphaFoldDB" id="R8ZXX7"/>
<dbReference type="STRING" id="1218599.LEP1GSC195_0921"/>
<sequence length="111" mass="12505">MKILDVIKKINAPQEKIRKFEDALNETQFTKAIDLVKQDFPEILLINGKNPLKLLHSALSEGVHNLSDEECLKLAQSVRIVLAELSDRISLALKDEQELVSAISILEKKKS</sequence>
<dbReference type="EMBL" id="AOGZ02000018">
    <property type="protein sequence ID" value="EOQ94816.1"/>
    <property type="molecule type" value="Genomic_DNA"/>
</dbReference>
<dbReference type="RefSeq" id="WP_015683069.1">
    <property type="nucleotide sequence ID" value="NZ_AOGZ02000018.1"/>
</dbReference>
<protein>
    <submittedName>
        <fullName evidence="1">Uncharacterized protein</fullName>
    </submittedName>
</protein>
<dbReference type="Proteomes" id="UP000013984">
    <property type="component" value="Unassembled WGS sequence"/>
</dbReference>
<accession>R8ZXX7</accession>
<proteinExistence type="predicted"/>
<evidence type="ECO:0000313" key="2">
    <source>
        <dbReference type="Proteomes" id="UP000013984"/>
    </source>
</evidence>
<evidence type="ECO:0000313" key="1">
    <source>
        <dbReference type="EMBL" id="EOQ94816.1"/>
    </source>
</evidence>
<organism evidence="1 2">
    <name type="scientific">Leptospira wolbachii serovar Codice str. CDC</name>
    <dbReference type="NCBI Taxonomy" id="1218599"/>
    <lineage>
        <taxon>Bacteria</taxon>
        <taxon>Pseudomonadati</taxon>
        <taxon>Spirochaetota</taxon>
        <taxon>Spirochaetia</taxon>
        <taxon>Leptospirales</taxon>
        <taxon>Leptospiraceae</taxon>
        <taxon>Leptospira</taxon>
    </lineage>
</organism>
<keyword evidence="2" id="KW-1185">Reference proteome</keyword>
<gene>
    <name evidence="1" type="ORF">LEP1GSC195_0921</name>
</gene>